<dbReference type="GO" id="GO:0005737">
    <property type="term" value="C:cytoplasm"/>
    <property type="evidence" value="ECO:0007669"/>
    <property type="project" value="UniProtKB-SubCell"/>
</dbReference>
<dbReference type="AlphaFoldDB" id="A0AAV3QLD0"/>
<dbReference type="SUPFAM" id="SSF55729">
    <property type="entry name" value="Acyl-CoA N-acyltransferases (Nat)"/>
    <property type="match status" value="1"/>
</dbReference>
<comment type="subcellular location">
    <subcellularLocation>
        <location evidence="2">Cytoplasm</location>
    </subcellularLocation>
    <subcellularLocation>
        <location evidence="1">Nucleus</location>
    </subcellularLocation>
</comment>
<evidence type="ECO:0000313" key="15">
    <source>
        <dbReference type="Proteomes" id="UP001454036"/>
    </source>
</evidence>
<proteinExistence type="inferred from homology"/>
<dbReference type="Gene3D" id="3.40.630.30">
    <property type="match status" value="1"/>
</dbReference>
<dbReference type="GO" id="GO:0043998">
    <property type="term" value="F:histone H2A acetyltransferase activity"/>
    <property type="evidence" value="ECO:0007669"/>
    <property type="project" value="InterPro"/>
</dbReference>
<sequence>MNLFKNYNLIMKSYITIREGEKRMEESDGVGNKREKKRKRNEILMKKKSIDEIIEAAVSDKDPLIHFPSLHYYINHGLSVSLKSEHGGVLSCQLKQYIKVLLKANMEVPFGCEWPAEEKVKHREMVAPEARYIFVYETSDCDSNRITNTSEGMVVGFVHYRFVIEEEVPVLYVYELQLEPHVQGKGLGKFLMQLLELIAQKNKMGAVVLTVQKANRSAMNFYTGKLRYTVSAISPSRVDQLLGLQSSYEILCKAFDPEAKTILEAKTPHHLLPPREPRRGTGQSGFHDKFYGLQQCKE</sequence>
<name>A0AAV3QLD0_LITER</name>
<feature type="region of interest" description="Disordered" evidence="12">
    <location>
        <begin position="267"/>
        <end position="286"/>
    </location>
</feature>
<evidence type="ECO:0000256" key="9">
    <source>
        <dbReference type="ARBA" id="ARBA00023315"/>
    </source>
</evidence>
<evidence type="ECO:0000256" key="5">
    <source>
        <dbReference type="ARBA" id="ARBA00015043"/>
    </source>
</evidence>
<gene>
    <name evidence="14" type="ORF">LIER_20002</name>
</gene>
<keyword evidence="8" id="KW-0539">Nucleus</keyword>
<organism evidence="14 15">
    <name type="scientific">Lithospermum erythrorhizon</name>
    <name type="common">Purple gromwell</name>
    <name type="synonym">Lithospermum officinale var. erythrorhizon</name>
    <dbReference type="NCBI Taxonomy" id="34254"/>
    <lineage>
        <taxon>Eukaryota</taxon>
        <taxon>Viridiplantae</taxon>
        <taxon>Streptophyta</taxon>
        <taxon>Embryophyta</taxon>
        <taxon>Tracheophyta</taxon>
        <taxon>Spermatophyta</taxon>
        <taxon>Magnoliopsida</taxon>
        <taxon>eudicotyledons</taxon>
        <taxon>Gunneridae</taxon>
        <taxon>Pentapetalae</taxon>
        <taxon>asterids</taxon>
        <taxon>lamiids</taxon>
        <taxon>Boraginales</taxon>
        <taxon>Boraginaceae</taxon>
        <taxon>Boraginoideae</taxon>
        <taxon>Lithospermeae</taxon>
        <taxon>Lithospermum</taxon>
    </lineage>
</organism>
<keyword evidence="6" id="KW-0963">Cytoplasm</keyword>
<keyword evidence="7" id="KW-0808">Transferase</keyword>
<dbReference type="GO" id="GO:0005634">
    <property type="term" value="C:nucleus"/>
    <property type="evidence" value="ECO:0007669"/>
    <property type="project" value="UniProtKB-SubCell"/>
</dbReference>
<protein>
    <recommendedName>
        <fullName evidence="5">N-alpha-acetyltransferase 40</fullName>
        <ecNumber evidence="4">2.3.1.257</ecNumber>
    </recommendedName>
</protein>
<dbReference type="PROSITE" id="PS51186">
    <property type="entry name" value="GNAT"/>
    <property type="match status" value="1"/>
</dbReference>
<dbReference type="PANTHER" id="PTHR20531:SF1">
    <property type="entry name" value="N-ALPHA-ACETYLTRANSFERASE 40"/>
    <property type="match status" value="1"/>
</dbReference>
<dbReference type="EC" id="2.3.1.257" evidence="4"/>
<dbReference type="InterPro" id="IPR000182">
    <property type="entry name" value="GNAT_dom"/>
</dbReference>
<evidence type="ECO:0000256" key="8">
    <source>
        <dbReference type="ARBA" id="ARBA00023242"/>
    </source>
</evidence>
<evidence type="ECO:0000256" key="10">
    <source>
        <dbReference type="ARBA" id="ARBA00047821"/>
    </source>
</evidence>
<keyword evidence="9" id="KW-0012">Acyltransferase</keyword>
<dbReference type="GO" id="GO:1990189">
    <property type="term" value="F:protein N-terminal-serine acetyltransferase activity"/>
    <property type="evidence" value="ECO:0007669"/>
    <property type="project" value="UniProtKB-EC"/>
</dbReference>
<dbReference type="InterPro" id="IPR016181">
    <property type="entry name" value="Acyl_CoA_acyltransferase"/>
</dbReference>
<feature type="domain" description="N-acetyltransferase" evidence="13">
    <location>
        <begin position="98"/>
        <end position="269"/>
    </location>
</feature>
<evidence type="ECO:0000313" key="14">
    <source>
        <dbReference type="EMBL" id="GAA0164340.1"/>
    </source>
</evidence>
<reference evidence="14 15" key="1">
    <citation type="submission" date="2024-01" db="EMBL/GenBank/DDBJ databases">
        <title>The complete chloroplast genome sequence of Lithospermum erythrorhizon: insights into the phylogenetic relationship among Boraginaceae species and the maternal lineages of purple gromwells.</title>
        <authorList>
            <person name="Okada T."/>
            <person name="Watanabe K."/>
        </authorList>
    </citation>
    <scope>NUCLEOTIDE SEQUENCE [LARGE SCALE GENOMIC DNA]</scope>
</reference>
<dbReference type="EMBL" id="BAABME010005013">
    <property type="protein sequence ID" value="GAA0164340.1"/>
    <property type="molecule type" value="Genomic_DNA"/>
</dbReference>
<evidence type="ECO:0000256" key="2">
    <source>
        <dbReference type="ARBA" id="ARBA00004496"/>
    </source>
</evidence>
<evidence type="ECO:0000256" key="1">
    <source>
        <dbReference type="ARBA" id="ARBA00004123"/>
    </source>
</evidence>
<dbReference type="PANTHER" id="PTHR20531">
    <property type="entry name" value="N-ALPHA-ACETYLTRANSFERASE 40"/>
    <property type="match status" value="1"/>
</dbReference>
<evidence type="ECO:0000259" key="13">
    <source>
        <dbReference type="PROSITE" id="PS51186"/>
    </source>
</evidence>
<evidence type="ECO:0000256" key="3">
    <source>
        <dbReference type="ARBA" id="ARBA00008870"/>
    </source>
</evidence>
<comment type="catalytic activity">
    <reaction evidence="10">
        <text>N-terminal L-seryl-[histone H2A] + acetyl-CoA = N-terminal N(alpha)-acetyl-L-seryl-[histone H2A] + CoA + H(+)</text>
        <dbReference type="Rhea" id="RHEA:50600"/>
        <dbReference type="Rhea" id="RHEA-COMP:12742"/>
        <dbReference type="Rhea" id="RHEA-COMP:12744"/>
        <dbReference type="ChEBI" id="CHEBI:15378"/>
        <dbReference type="ChEBI" id="CHEBI:57287"/>
        <dbReference type="ChEBI" id="CHEBI:57288"/>
        <dbReference type="ChEBI" id="CHEBI:64738"/>
        <dbReference type="ChEBI" id="CHEBI:83690"/>
        <dbReference type="EC" id="2.3.1.257"/>
    </reaction>
</comment>
<dbReference type="GO" id="GO:0010485">
    <property type="term" value="F:histone H4 acetyltransferase activity"/>
    <property type="evidence" value="ECO:0007669"/>
    <property type="project" value="InterPro"/>
</dbReference>
<evidence type="ECO:0000256" key="6">
    <source>
        <dbReference type="ARBA" id="ARBA00022490"/>
    </source>
</evidence>
<dbReference type="Proteomes" id="UP001454036">
    <property type="component" value="Unassembled WGS sequence"/>
</dbReference>
<accession>A0AAV3QLD0</accession>
<evidence type="ECO:0000256" key="12">
    <source>
        <dbReference type="SAM" id="MobiDB-lite"/>
    </source>
</evidence>
<comment type="catalytic activity">
    <reaction evidence="11">
        <text>N-terminal L-seryl-[histone H4] + acetyl-CoA = N-terminal N(alpha)-acetyl-L-seryl-[histone H4] + CoA + H(+)</text>
        <dbReference type="Rhea" id="RHEA:50596"/>
        <dbReference type="Rhea" id="RHEA-COMP:12740"/>
        <dbReference type="Rhea" id="RHEA-COMP:12743"/>
        <dbReference type="ChEBI" id="CHEBI:15378"/>
        <dbReference type="ChEBI" id="CHEBI:57287"/>
        <dbReference type="ChEBI" id="CHEBI:57288"/>
        <dbReference type="ChEBI" id="CHEBI:64738"/>
        <dbReference type="ChEBI" id="CHEBI:83690"/>
        <dbReference type="EC" id="2.3.1.257"/>
    </reaction>
</comment>
<evidence type="ECO:0000256" key="7">
    <source>
        <dbReference type="ARBA" id="ARBA00022679"/>
    </source>
</evidence>
<feature type="compositionally biased region" description="Basic and acidic residues" evidence="12">
    <location>
        <begin position="267"/>
        <end position="279"/>
    </location>
</feature>
<dbReference type="CDD" id="cd04301">
    <property type="entry name" value="NAT_SF"/>
    <property type="match status" value="1"/>
</dbReference>
<comment type="caution">
    <text evidence="14">The sequence shown here is derived from an EMBL/GenBank/DDBJ whole genome shotgun (WGS) entry which is preliminary data.</text>
</comment>
<dbReference type="InterPro" id="IPR039949">
    <property type="entry name" value="NAA40"/>
</dbReference>
<comment type="similarity">
    <text evidence="3">Belongs to the acetyltransferase family. NAA40 subfamily.</text>
</comment>
<keyword evidence="15" id="KW-1185">Reference proteome</keyword>
<dbReference type="Pfam" id="PF00583">
    <property type="entry name" value="Acetyltransf_1"/>
    <property type="match status" value="1"/>
</dbReference>
<evidence type="ECO:0000256" key="4">
    <source>
        <dbReference type="ARBA" id="ARBA00012950"/>
    </source>
</evidence>
<evidence type="ECO:0000256" key="11">
    <source>
        <dbReference type="ARBA" id="ARBA00049524"/>
    </source>
</evidence>